<dbReference type="Proteomes" id="UP000036923">
    <property type="component" value="Unassembled WGS sequence"/>
</dbReference>
<dbReference type="EMBL" id="LGTC01000001">
    <property type="protein sequence ID" value="KNY25530.1"/>
    <property type="molecule type" value="Genomic_DNA"/>
</dbReference>
<gene>
    <name evidence="1" type="ORF">Bccel_0790</name>
</gene>
<evidence type="ECO:0000313" key="2">
    <source>
        <dbReference type="Proteomes" id="UP000036923"/>
    </source>
</evidence>
<name>A0A0L6JIH5_9FIRM</name>
<keyword evidence="2" id="KW-1185">Reference proteome</keyword>
<sequence>MDIAIGFTALSVNQLNALGSYKVPEKDMALFLALIREKKQFV</sequence>
<dbReference type="AlphaFoldDB" id="A0A0L6JIH5"/>
<reference evidence="2" key="1">
    <citation type="submission" date="2015-07" db="EMBL/GenBank/DDBJ databases">
        <title>Near-Complete Genome Sequence of the Cellulolytic Bacterium Bacteroides (Pseudobacteroides) cellulosolvens ATCC 35603.</title>
        <authorList>
            <person name="Dassa B."/>
            <person name="Utturkar S.M."/>
            <person name="Klingeman D.M."/>
            <person name="Hurt R.A."/>
            <person name="Keller M."/>
            <person name="Xu J."/>
            <person name="Reddy Y.H.K."/>
            <person name="Borovok I."/>
            <person name="Grinberg I.R."/>
            <person name="Lamed R."/>
            <person name="Zhivin O."/>
            <person name="Bayer E.A."/>
            <person name="Brown S.D."/>
        </authorList>
    </citation>
    <scope>NUCLEOTIDE SEQUENCE [LARGE SCALE GENOMIC DNA]</scope>
    <source>
        <strain evidence="2">DSM 2933</strain>
    </source>
</reference>
<accession>A0A0L6JIH5</accession>
<proteinExistence type="predicted"/>
<organism evidence="1 2">
    <name type="scientific">Pseudobacteroides cellulosolvens ATCC 35603 = DSM 2933</name>
    <dbReference type="NCBI Taxonomy" id="398512"/>
    <lineage>
        <taxon>Bacteria</taxon>
        <taxon>Bacillati</taxon>
        <taxon>Bacillota</taxon>
        <taxon>Clostridia</taxon>
        <taxon>Eubacteriales</taxon>
        <taxon>Oscillospiraceae</taxon>
        <taxon>Pseudobacteroides</taxon>
    </lineage>
</organism>
<protein>
    <submittedName>
        <fullName evidence="1">Uncharacterized protein</fullName>
    </submittedName>
</protein>
<comment type="caution">
    <text evidence="1">The sequence shown here is derived from an EMBL/GenBank/DDBJ whole genome shotgun (WGS) entry which is preliminary data.</text>
</comment>
<evidence type="ECO:0000313" key="1">
    <source>
        <dbReference type="EMBL" id="KNY25530.1"/>
    </source>
</evidence>